<feature type="compositionally biased region" description="Low complexity" evidence="5">
    <location>
        <begin position="151"/>
        <end position="162"/>
    </location>
</feature>
<evidence type="ECO:0000313" key="8">
    <source>
        <dbReference type="EMBL" id="PIA55081.1"/>
    </source>
</evidence>
<feature type="region of interest" description="Disordered" evidence="5">
    <location>
        <begin position="124"/>
        <end position="195"/>
    </location>
</feature>
<accession>A0A2G5EHB0</accession>
<dbReference type="PANTHER" id="PTHR33044">
    <property type="entry name" value="BIFUNCTIONAL INHIBITOR/LIPID-TRANSFER PROTEIN/SEED STORAGE 2S ALBUMIN SUPERFAMILY PROTEIN-RELATED"/>
    <property type="match status" value="1"/>
</dbReference>
<evidence type="ECO:0000259" key="7">
    <source>
        <dbReference type="Pfam" id="PF14368"/>
    </source>
</evidence>
<evidence type="ECO:0000256" key="2">
    <source>
        <dbReference type="ARBA" id="ARBA00022729"/>
    </source>
</evidence>
<dbReference type="OrthoDB" id="659547at2759"/>
<dbReference type="CDD" id="cd00010">
    <property type="entry name" value="AAI_LTSS"/>
    <property type="match status" value="1"/>
</dbReference>
<gene>
    <name evidence="8" type="ORF">AQUCO_00800077v1</name>
</gene>
<dbReference type="Proteomes" id="UP000230069">
    <property type="component" value="Unassembled WGS sequence"/>
</dbReference>
<organism evidence="8 9">
    <name type="scientific">Aquilegia coerulea</name>
    <name type="common">Rocky mountain columbine</name>
    <dbReference type="NCBI Taxonomy" id="218851"/>
    <lineage>
        <taxon>Eukaryota</taxon>
        <taxon>Viridiplantae</taxon>
        <taxon>Streptophyta</taxon>
        <taxon>Embryophyta</taxon>
        <taxon>Tracheophyta</taxon>
        <taxon>Spermatophyta</taxon>
        <taxon>Magnoliopsida</taxon>
        <taxon>Ranunculales</taxon>
        <taxon>Ranunculaceae</taxon>
        <taxon>Thalictroideae</taxon>
        <taxon>Aquilegia</taxon>
    </lineage>
</organism>
<feature type="signal peptide" evidence="6">
    <location>
        <begin position="1"/>
        <end position="26"/>
    </location>
</feature>
<evidence type="ECO:0000256" key="6">
    <source>
        <dbReference type="SAM" id="SignalP"/>
    </source>
</evidence>
<protein>
    <recommendedName>
        <fullName evidence="7">Bifunctional inhibitor/plant lipid transfer protein/seed storage helical domain-containing protein</fullName>
    </recommendedName>
</protein>
<feature type="domain" description="Bifunctional inhibitor/plant lipid transfer protein/seed storage helical" evidence="7">
    <location>
        <begin position="26"/>
        <end position="120"/>
    </location>
</feature>
<dbReference type="Gene3D" id="1.10.110.10">
    <property type="entry name" value="Plant lipid-transfer and hydrophobic proteins"/>
    <property type="match status" value="1"/>
</dbReference>
<dbReference type="SUPFAM" id="SSF47699">
    <property type="entry name" value="Bifunctional inhibitor/lipid-transfer protein/seed storage 2S albumin"/>
    <property type="match status" value="1"/>
</dbReference>
<evidence type="ECO:0000313" key="9">
    <source>
        <dbReference type="Proteomes" id="UP000230069"/>
    </source>
</evidence>
<feature type="chain" id="PRO_5013613034" description="Bifunctional inhibitor/plant lipid transfer protein/seed storage helical domain-containing protein" evidence="6">
    <location>
        <begin position="27"/>
        <end position="218"/>
    </location>
</feature>
<evidence type="ECO:0000256" key="3">
    <source>
        <dbReference type="ARBA" id="ARBA00023157"/>
    </source>
</evidence>
<dbReference type="InterPro" id="IPR016140">
    <property type="entry name" value="Bifunc_inhib/LTP/seed_store"/>
</dbReference>
<dbReference type="InterPro" id="IPR036312">
    <property type="entry name" value="Bifun_inhib/LTP/seed_sf"/>
</dbReference>
<proteinExistence type="inferred from homology"/>
<dbReference type="InParanoid" id="A0A2G5EHB0"/>
<name>A0A2G5EHB0_AQUCA</name>
<keyword evidence="2 6" id="KW-0732">Signal</keyword>
<reference evidence="8 9" key="1">
    <citation type="submission" date="2017-09" db="EMBL/GenBank/DDBJ databases">
        <title>WGS assembly of Aquilegia coerulea Goldsmith.</title>
        <authorList>
            <person name="Hodges S."/>
            <person name="Kramer E."/>
            <person name="Nordborg M."/>
            <person name="Tomkins J."/>
            <person name="Borevitz J."/>
            <person name="Derieg N."/>
            <person name="Yan J."/>
            <person name="Mihaltcheva S."/>
            <person name="Hayes R.D."/>
            <person name="Rokhsar D."/>
        </authorList>
    </citation>
    <scope>NUCLEOTIDE SEQUENCE [LARGE SCALE GENOMIC DNA]</scope>
    <source>
        <strain evidence="9">cv. Goldsmith</strain>
    </source>
</reference>
<keyword evidence="9" id="KW-1185">Reference proteome</keyword>
<sequence length="218" mass="22712">MKLSSSFVLLLVAFTVVAQLSHVARAEPPSEPYPVDCFDVVYNDLLGCLPFISDGGDIGKPDNGCCNGLKNVMKNDGRDRAQCVCELFHNSGKFGVSLNATRAKTLSSTCGIHHLSVDSCLSGSHHKHAPVDTPNPSLVPHYNNESPSPSPTTGRSSHSSAPSPAPSDSDDGSVPSDPTYGYHYAPAPAPKKSGASSVNSISVAVLLASIAASSLAYF</sequence>
<dbReference type="STRING" id="218851.A0A2G5EHB0"/>
<dbReference type="InterPro" id="IPR043325">
    <property type="entry name" value="LTSS"/>
</dbReference>
<dbReference type="EMBL" id="KZ305025">
    <property type="protein sequence ID" value="PIA55081.1"/>
    <property type="molecule type" value="Genomic_DNA"/>
</dbReference>
<evidence type="ECO:0000256" key="5">
    <source>
        <dbReference type="SAM" id="MobiDB-lite"/>
    </source>
</evidence>
<dbReference type="AlphaFoldDB" id="A0A2G5EHB0"/>
<dbReference type="Pfam" id="PF14368">
    <property type="entry name" value="LTP_2"/>
    <property type="match status" value="1"/>
</dbReference>
<keyword evidence="4" id="KW-0325">Glycoprotein</keyword>
<evidence type="ECO:0000256" key="1">
    <source>
        <dbReference type="ARBA" id="ARBA00009748"/>
    </source>
</evidence>
<comment type="similarity">
    <text evidence="1">Belongs to the plant LTP family.</text>
</comment>
<keyword evidence="3" id="KW-1015">Disulfide bond</keyword>
<evidence type="ECO:0000256" key="4">
    <source>
        <dbReference type="ARBA" id="ARBA00023180"/>
    </source>
</evidence>